<dbReference type="InterPro" id="IPR031807">
    <property type="entry name" value="HicB-like"/>
</dbReference>
<name>D3T523_THEIA</name>
<dbReference type="Pfam" id="PF15919">
    <property type="entry name" value="HicB_lk_antitox"/>
    <property type="match status" value="1"/>
</dbReference>
<dbReference type="SUPFAM" id="SSF143100">
    <property type="entry name" value="TTHA1013/TTHA0281-like"/>
    <property type="match status" value="1"/>
</dbReference>
<keyword evidence="3" id="KW-1185">Reference proteome</keyword>
<dbReference type="HOGENOM" id="CLU_114047_0_2_9"/>
<dbReference type="eggNOG" id="COG1598">
    <property type="taxonomic scope" value="Bacteria"/>
</dbReference>
<sequence length="138" mass="15765">MDRYIFPAVFESDGKGGYTVTFPDLPGCITEGDTLEEALYMAKEALELFIYNLEEDNESIPAPTPPEKIKVPEEAFVTLIEVYMPPVRDEMANRSVKKTITLPRWLNEAAEKANINFSQVLQYALKEKLNIKERNKSF</sequence>
<dbReference type="InterPro" id="IPR035069">
    <property type="entry name" value="TTHA1013/TTHA0281-like"/>
</dbReference>
<feature type="domain" description="HicB-like antitoxin of toxin-antitoxin system" evidence="1">
    <location>
        <begin position="6"/>
        <end position="108"/>
    </location>
</feature>
<protein>
    <recommendedName>
        <fullName evidence="1">HicB-like antitoxin of toxin-antitoxin system domain-containing protein</fullName>
    </recommendedName>
</protein>
<organism evidence="2 3">
    <name type="scientific">Thermoanaerobacter italicus (strain DSM 9252 / Ab9)</name>
    <dbReference type="NCBI Taxonomy" id="580331"/>
    <lineage>
        <taxon>Bacteria</taxon>
        <taxon>Bacillati</taxon>
        <taxon>Bacillota</taxon>
        <taxon>Clostridia</taxon>
        <taxon>Thermoanaerobacterales</taxon>
        <taxon>Thermoanaerobacteraceae</taxon>
        <taxon>Thermoanaerobacter</taxon>
    </lineage>
</organism>
<dbReference type="KEGG" id="tit:Thit_2089"/>
<evidence type="ECO:0000259" key="1">
    <source>
        <dbReference type="Pfam" id="PF15919"/>
    </source>
</evidence>
<dbReference type="Gene3D" id="3.30.160.250">
    <property type="match status" value="1"/>
</dbReference>
<dbReference type="PANTHER" id="PTHR34504:SF4">
    <property type="entry name" value="ANTITOXIN HICB"/>
    <property type="match status" value="1"/>
</dbReference>
<accession>D3T523</accession>
<dbReference type="OrthoDB" id="5419659at2"/>
<dbReference type="InterPro" id="IPR051404">
    <property type="entry name" value="TA_system_antitoxin"/>
</dbReference>
<evidence type="ECO:0000313" key="2">
    <source>
        <dbReference type="EMBL" id="ADD03316.1"/>
    </source>
</evidence>
<dbReference type="PANTHER" id="PTHR34504">
    <property type="entry name" value="ANTITOXIN HICB"/>
    <property type="match status" value="1"/>
</dbReference>
<dbReference type="RefSeq" id="WP_012996009.1">
    <property type="nucleotide sequence ID" value="NC_013921.1"/>
</dbReference>
<proteinExistence type="predicted"/>
<evidence type="ECO:0000313" key="3">
    <source>
        <dbReference type="Proteomes" id="UP000001552"/>
    </source>
</evidence>
<reference evidence="2" key="1">
    <citation type="submission" date="2010-02" db="EMBL/GenBank/DDBJ databases">
        <title>Complete sequence of Thermoanaerobacter italicus Ab9.</title>
        <authorList>
            <consortium name="US DOE Joint Genome Institute"/>
            <person name="Lucas S."/>
            <person name="Copeland A."/>
            <person name="Lapidus A."/>
            <person name="Cheng J.-F."/>
            <person name="Bruce D."/>
            <person name="Goodwin L."/>
            <person name="Pitluck S."/>
            <person name="Chertkov O."/>
            <person name="Detter J.C."/>
            <person name="Han C."/>
            <person name="Tapia R."/>
            <person name="Land M."/>
            <person name="Hauser L."/>
            <person name="Kyrpides N."/>
            <person name="Mikhailova N."/>
            <person name="Hemme C.L."/>
            <person name="Woyke T."/>
        </authorList>
    </citation>
    <scope>NUCLEOTIDE SEQUENCE [LARGE SCALE GENOMIC DNA]</scope>
    <source>
        <strain evidence="2">Ab9</strain>
    </source>
</reference>
<dbReference type="EMBL" id="CP001936">
    <property type="protein sequence ID" value="ADD03316.1"/>
    <property type="molecule type" value="Genomic_DNA"/>
</dbReference>
<dbReference type="AlphaFoldDB" id="D3T523"/>
<dbReference type="Proteomes" id="UP000001552">
    <property type="component" value="Chromosome"/>
</dbReference>
<gene>
    <name evidence="2" type="ordered locus">Thit_2089</name>
</gene>